<accession>A0AB73TA29</accession>
<dbReference type="PANTHER" id="PTHR37832:SF1">
    <property type="entry name" value="STRESS-RESPONSE A_B BARREL DOMAIN-CONTAINING PROTEIN"/>
    <property type="match status" value="1"/>
</dbReference>
<evidence type="ECO:0000313" key="2">
    <source>
        <dbReference type="EMBL" id="PWJ79025.1"/>
    </source>
</evidence>
<dbReference type="RefSeq" id="WP_109624453.1">
    <property type="nucleotide sequence ID" value="NZ_CABJAT010000001.1"/>
</dbReference>
<gene>
    <name evidence="2" type="ORF">C7383_101402</name>
</gene>
<dbReference type="AlphaFoldDB" id="A0AB73TA29"/>
<organism evidence="2 3">
    <name type="scientific">Murimonas intestini</name>
    <dbReference type="NCBI Taxonomy" id="1337051"/>
    <lineage>
        <taxon>Bacteria</taxon>
        <taxon>Bacillati</taxon>
        <taxon>Bacillota</taxon>
        <taxon>Clostridia</taxon>
        <taxon>Lachnospirales</taxon>
        <taxon>Lachnospiraceae</taxon>
        <taxon>Murimonas</taxon>
    </lineage>
</organism>
<proteinExistence type="predicted"/>
<dbReference type="SUPFAM" id="SSF54909">
    <property type="entry name" value="Dimeric alpha+beta barrel"/>
    <property type="match status" value="1"/>
</dbReference>
<dbReference type="EMBL" id="QGGY01000001">
    <property type="protein sequence ID" value="PWJ79025.1"/>
    <property type="molecule type" value="Genomic_DNA"/>
</dbReference>
<dbReference type="InterPro" id="IPR013097">
    <property type="entry name" value="Dabb"/>
</dbReference>
<dbReference type="PANTHER" id="PTHR37832">
    <property type="entry name" value="BLL2683 PROTEIN"/>
    <property type="match status" value="1"/>
</dbReference>
<dbReference type="Gene3D" id="3.30.70.100">
    <property type="match status" value="1"/>
</dbReference>
<protein>
    <submittedName>
        <fullName evidence="2">Stress responsive alpha/beta barrel protein</fullName>
    </submittedName>
</protein>
<dbReference type="SMART" id="SM00886">
    <property type="entry name" value="Dabb"/>
    <property type="match status" value="1"/>
</dbReference>
<dbReference type="Pfam" id="PF07876">
    <property type="entry name" value="Dabb"/>
    <property type="match status" value="1"/>
</dbReference>
<dbReference type="InterPro" id="IPR011008">
    <property type="entry name" value="Dimeric_a/b-barrel"/>
</dbReference>
<keyword evidence="3" id="KW-1185">Reference proteome</keyword>
<evidence type="ECO:0000313" key="3">
    <source>
        <dbReference type="Proteomes" id="UP000245412"/>
    </source>
</evidence>
<reference evidence="2 3" key="1">
    <citation type="submission" date="2018-05" db="EMBL/GenBank/DDBJ databases">
        <authorList>
            <person name="Goeker M."/>
            <person name="Huntemann M."/>
            <person name="Clum A."/>
            <person name="Pillay M."/>
            <person name="Palaniappan K."/>
            <person name="Varghese N."/>
            <person name="Mikhailova N."/>
            <person name="Stamatis D."/>
            <person name="Reddy T."/>
            <person name="Daum C."/>
            <person name="Shapiro N."/>
            <person name="Ivanova N."/>
            <person name="Kyrpides N."/>
            <person name="Woyke T."/>
        </authorList>
    </citation>
    <scope>NUCLEOTIDE SEQUENCE [LARGE SCALE GENOMIC DNA]</scope>
    <source>
        <strain evidence="2 3">DSM 26524</strain>
    </source>
</reference>
<comment type="caution">
    <text evidence="2">The sequence shown here is derived from an EMBL/GenBank/DDBJ whole genome shotgun (WGS) entry which is preliminary data.</text>
</comment>
<evidence type="ECO:0000259" key="1">
    <source>
        <dbReference type="PROSITE" id="PS51502"/>
    </source>
</evidence>
<name>A0AB73TA29_9FIRM</name>
<dbReference type="Proteomes" id="UP000245412">
    <property type="component" value="Unassembled WGS sequence"/>
</dbReference>
<dbReference type="PROSITE" id="PS51502">
    <property type="entry name" value="S_R_A_B_BARREL"/>
    <property type="match status" value="1"/>
</dbReference>
<sequence>MVKHIVLWKFQEQLDPQQRKEAGEKMREILEPLKEVIPGVISLRIETDSLDGSNRDVMLFGEYESEEALNNYAVHPAHVEAGKYVRSVTCERACFDYQVREG</sequence>
<feature type="domain" description="Stress-response A/B barrel" evidence="1">
    <location>
        <begin position="2"/>
        <end position="97"/>
    </location>
</feature>